<dbReference type="Pfam" id="PF04082">
    <property type="entry name" value="Fungal_trans"/>
    <property type="match status" value="1"/>
</dbReference>
<dbReference type="SUPFAM" id="SSF57701">
    <property type="entry name" value="Zn2/Cys6 DNA-binding domain"/>
    <property type="match status" value="1"/>
</dbReference>
<gene>
    <name evidence="7" type="ORF">BABINDRAFT_161891</name>
</gene>
<sequence length="891" mass="101111">MTEIPDDPSDSAESKKSRNRVPTSCSVCRRRKMKCDKQRPHCGACIETGYAELCIYESQPWEKSLAQENRRLRVQVSEMEDRIKQLEERLRAYGPGADKGSNAGGTPDRTPKPSKKPAADPSDPVFDLTEKFDVMIANEEKLMHYGTTSFVSLMNEEYIVGDHYRKIILRLDVENNIWGVSHPPISTHSPLVEGGEDKRTMLNAYAKILGIQGDSFRTSNFLPDLSRQFQEIIPPINAALPPRRIFDLLLERFFRYVYSVTPYVDEITFKKELDVILFTNANDGRVFFSISRYSQLSTVCTCLVLLRFAYITITPKELLTPTINPFDKQQDLLVAEIALSGVVVGSNFIEFAKQCLSYGAVFRNTDMRNVQALLLFKMYRFYSPESGKEGFECVLAILVHMARVHGLHRDPGKFGKAIPDERTKHLWRKIWAQLIFLDSAQAIFYGCPLLIYDDQYDTKAPFLSDGLLAKGGLFEHEEQVVENIALQLEVSTLVRSIVKLCSNISLPPKRSELVLKLLEVDYVLNFRLQSFEDFFKLNDAPVPDWAFLLRGVQCGLRVCLTSAYYTVNCILYLTCLPEETELRKKFSDTSIERAMILVKLCYNFFGNQSSRVYNHGLETLLAPLILDGALPALHMFCTTSIRNSFDLTKFSDAIESFKSVDAVGVLRWFVLYSSAKQTTPAGCILLLVEELFYKSKALSTNYYRCYQICMILRMFIIIYKDFHQQSQNHQERMSQRQAELPRVEKKQKLEVPRDEFLTPSSVTSDTGSTSGAAVATPMSISSTGPIPGSIINSHHSINQEIINLSTHEQDDFWKQFFDDGNKTGFESVPNFSETMPNGSDFSTHFLDHMNNAIISLLPNRAMSSVPSHNFVGDPRMAPDSGGLVDEFGRRF</sequence>
<feature type="compositionally biased region" description="Acidic residues" evidence="5">
    <location>
        <begin position="1"/>
        <end position="10"/>
    </location>
</feature>
<dbReference type="PROSITE" id="PS50048">
    <property type="entry name" value="ZN2_CY6_FUNGAL_2"/>
    <property type="match status" value="1"/>
</dbReference>
<name>A0A1E3QP72_9ASCO</name>
<feature type="region of interest" description="Disordered" evidence="5">
    <location>
        <begin position="758"/>
        <end position="778"/>
    </location>
</feature>
<dbReference type="PANTHER" id="PTHR31001">
    <property type="entry name" value="UNCHARACTERIZED TRANSCRIPTIONAL REGULATORY PROTEIN"/>
    <property type="match status" value="1"/>
</dbReference>
<dbReference type="InterPro" id="IPR007219">
    <property type="entry name" value="XnlR_reg_dom"/>
</dbReference>
<keyword evidence="4" id="KW-0175">Coiled coil</keyword>
<feature type="region of interest" description="Disordered" evidence="5">
    <location>
        <begin position="92"/>
        <end position="125"/>
    </location>
</feature>
<dbReference type="GO" id="GO:0003677">
    <property type="term" value="F:DNA binding"/>
    <property type="evidence" value="ECO:0007669"/>
    <property type="project" value="InterPro"/>
</dbReference>
<proteinExistence type="predicted"/>
<dbReference type="CDD" id="cd12148">
    <property type="entry name" value="fungal_TF_MHR"/>
    <property type="match status" value="1"/>
</dbReference>
<dbReference type="Gene3D" id="4.10.240.10">
    <property type="entry name" value="Zn(2)-C6 fungal-type DNA-binding domain"/>
    <property type="match status" value="1"/>
</dbReference>
<dbReference type="InterPro" id="IPR050613">
    <property type="entry name" value="Sec_Metabolite_Reg"/>
</dbReference>
<dbReference type="InterPro" id="IPR036864">
    <property type="entry name" value="Zn2-C6_fun-type_DNA-bd_sf"/>
</dbReference>
<organism evidence="7 8">
    <name type="scientific">Babjeviella inositovora NRRL Y-12698</name>
    <dbReference type="NCBI Taxonomy" id="984486"/>
    <lineage>
        <taxon>Eukaryota</taxon>
        <taxon>Fungi</taxon>
        <taxon>Dikarya</taxon>
        <taxon>Ascomycota</taxon>
        <taxon>Saccharomycotina</taxon>
        <taxon>Pichiomycetes</taxon>
        <taxon>Serinales incertae sedis</taxon>
        <taxon>Babjeviella</taxon>
    </lineage>
</organism>
<evidence type="ECO:0000259" key="6">
    <source>
        <dbReference type="PROSITE" id="PS50048"/>
    </source>
</evidence>
<feature type="coiled-coil region" evidence="4">
    <location>
        <begin position="62"/>
        <end position="89"/>
    </location>
</feature>
<dbReference type="GeneID" id="30146914"/>
<keyword evidence="2" id="KW-0479">Metal-binding</keyword>
<accession>A0A1E3QP72</accession>
<evidence type="ECO:0000256" key="5">
    <source>
        <dbReference type="SAM" id="MobiDB-lite"/>
    </source>
</evidence>
<evidence type="ECO:0000256" key="1">
    <source>
        <dbReference type="ARBA" id="ARBA00004123"/>
    </source>
</evidence>
<dbReference type="STRING" id="984486.A0A1E3QP72"/>
<dbReference type="AlphaFoldDB" id="A0A1E3QP72"/>
<reference evidence="8" key="1">
    <citation type="submission" date="2016-05" db="EMBL/GenBank/DDBJ databases">
        <title>Comparative genomics of biotechnologically important yeasts.</title>
        <authorList>
            <consortium name="DOE Joint Genome Institute"/>
            <person name="Riley R."/>
            <person name="Haridas S."/>
            <person name="Wolfe K.H."/>
            <person name="Lopes M.R."/>
            <person name="Hittinger C.T."/>
            <person name="Goker M."/>
            <person name="Salamov A."/>
            <person name="Wisecaver J."/>
            <person name="Long T.M."/>
            <person name="Aerts A.L."/>
            <person name="Barry K."/>
            <person name="Choi C."/>
            <person name="Clum A."/>
            <person name="Coughlan A.Y."/>
            <person name="Deshpande S."/>
            <person name="Douglass A.P."/>
            <person name="Hanson S.J."/>
            <person name="Klenk H.-P."/>
            <person name="Labutti K."/>
            <person name="Lapidus A."/>
            <person name="Lindquist E."/>
            <person name="Lipzen A."/>
            <person name="Meier-Kolthoff J.P."/>
            <person name="Ohm R.A."/>
            <person name="Otillar R.P."/>
            <person name="Pangilinan J."/>
            <person name="Peng Y."/>
            <person name="Rokas A."/>
            <person name="Rosa C.A."/>
            <person name="Scheuner C."/>
            <person name="Sibirny A.A."/>
            <person name="Slot J.C."/>
            <person name="Stielow J.B."/>
            <person name="Sun H."/>
            <person name="Kurtzman C.P."/>
            <person name="Blackwell M."/>
            <person name="Grigoriev I.V."/>
            <person name="Jeffries T.W."/>
        </authorList>
    </citation>
    <scope>NUCLEOTIDE SEQUENCE [LARGE SCALE GENOMIC DNA]</scope>
    <source>
        <strain evidence="8">NRRL Y-12698</strain>
    </source>
</reference>
<dbReference type="PANTHER" id="PTHR31001:SF90">
    <property type="entry name" value="CENTROMERE DNA-BINDING PROTEIN COMPLEX CBF3 SUBUNIT B"/>
    <property type="match status" value="1"/>
</dbReference>
<dbReference type="EMBL" id="KV454432">
    <property type="protein sequence ID" value="ODQ79493.1"/>
    <property type="molecule type" value="Genomic_DNA"/>
</dbReference>
<dbReference type="GO" id="GO:0008270">
    <property type="term" value="F:zinc ion binding"/>
    <property type="evidence" value="ECO:0007669"/>
    <property type="project" value="InterPro"/>
</dbReference>
<dbReference type="OrthoDB" id="4159781at2759"/>
<protein>
    <recommendedName>
        <fullName evidence="6">Zn(2)-C6 fungal-type domain-containing protein</fullName>
    </recommendedName>
</protein>
<feature type="region of interest" description="Disordered" evidence="5">
    <location>
        <begin position="1"/>
        <end position="24"/>
    </location>
</feature>
<keyword evidence="8" id="KW-1185">Reference proteome</keyword>
<keyword evidence="3" id="KW-0539">Nucleus</keyword>
<evidence type="ECO:0000313" key="7">
    <source>
        <dbReference type="EMBL" id="ODQ79493.1"/>
    </source>
</evidence>
<dbReference type="GO" id="GO:0000981">
    <property type="term" value="F:DNA-binding transcription factor activity, RNA polymerase II-specific"/>
    <property type="evidence" value="ECO:0007669"/>
    <property type="project" value="InterPro"/>
</dbReference>
<comment type="subcellular location">
    <subcellularLocation>
        <location evidence="1">Nucleus</location>
    </subcellularLocation>
</comment>
<dbReference type="GO" id="GO:0005634">
    <property type="term" value="C:nucleus"/>
    <property type="evidence" value="ECO:0007669"/>
    <property type="project" value="UniProtKB-SubCell"/>
</dbReference>
<dbReference type="PROSITE" id="PS00463">
    <property type="entry name" value="ZN2_CY6_FUNGAL_1"/>
    <property type="match status" value="1"/>
</dbReference>
<evidence type="ECO:0000256" key="3">
    <source>
        <dbReference type="ARBA" id="ARBA00023242"/>
    </source>
</evidence>
<dbReference type="Pfam" id="PF00172">
    <property type="entry name" value="Zn_clus"/>
    <property type="match status" value="1"/>
</dbReference>
<dbReference type="CDD" id="cd00067">
    <property type="entry name" value="GAL4"/>
    <property type="match status" value="1"/>
</dbReference>
<dbReference type="SMART" id="SM00066">
    <property type="entry name" value="GAL4"/>
    <property type="match status" value="1"/>
</dbReference>
<evidence type="ECO:0000313" key="8">
    <source>
        <dbReference type="Proteomes" id="UP000094336"/>
    </source>
</evidence>
<dbReference type="RefSeq" id="XP_018984821.1">
    <property type="nucleotide sequence ID" value="XM_019129061.1"/>
</dbReference>
<dbReference type="GO" id="GO:0006351">
    <property type="term" value="P:DNA-templated transcription"/>
    <property type="evidence" value="ECO:0007669"/>
    <property type="project" value="InterPro"/>
</dbReference>
<feature type="domain" description="Zn(2)-C6 fungal-type" evidence="6">
    <location>
        <begin position="24"/>
        <end position="56"/>
    </location>
</feature>
<dbReference type="Proteomes" id="UP000094336">
    <property type="component" value="Unassembled WGS sequence"/>
</dbReference>
<dbReference type="InterPro" id="IPR001138">
    <property type="entry name" value="Zn2Cys6_DnaBD"/>
</dbReference>
<evidence type="ECO:0000256" key="4">
    <source>
        <dbReference type="SAM" id="Coils"/>
    </source>
</evidence>
<evidence type="ECO:0000256" key="2">
    <source>
        <dbReference type="ARBA" id="ARBA00022723"/>
    </source>
</evidence>